<reference evidence="1 2" key="1">
    <citation type="submission" date="2019-12" db="EMBL/GenBank/DDBJ databases">
        <title>Full genome sequence of a Bacillus safensis strain isolated from commercially available natto in Indonesia.</title>
        <authorList>
            <person name="Yoshida M."/>
            <person name="Uomi M."/>
            <person name="Waturangi D."/>
            <person name="Ekaputri J.J."/>
            <person name="Setiamarga D.H.E."/>
        </authorList>
    </citation>
    <scope>NUCLEOTIDE SEQUENCE [LARGE SCALE GENOMIC DNA]</scope>
    <source>
        <strain evidence="1 2">IDN1</strain>
    </source>
</reference>
<evidence type="ECO:0000313" key="1">
    <source>
        <dbReference type="EMBL" id="BBP87507.1"/>
    </source>
</evidence>
<organism evidence="1 2">
    <name type="scientific">Bacillus safensis</name>
    <dbReference type="NCBI Taxonomy" id="561879"/>
    <lineage>
        <taxon>Bacteria</taxon>
        <taxon>Bacillati</taxon>
        <taxon>Bacillota</taxon>
        <taxon>Bacilli</taxon>
        <taxon>Bacillales</taxon>
        <taxon>Bacillaceae</taxon>
        <taxon>Bacillus</taxon>
    </lineage>
</organism>
<dbReference type="EMBL" id="AP021906">
    <property type="protein sequence ID" value="BBP87507.1"/>
    <property type="molecule type" value="Genomic_DNA"/>
</dbReference>
<proteinExistence type="predicted"/>
<protein>
    <submittedName>
        <fullName evidence="1">Uncharacterized protein</fullName>
    </submittedName>
</protein>
<accession>A0A5S9M1P0</accession>
<dbReference type="Proteomes" id="UP000464658">
    <property type="component" value="Chromosome"/>
</dbReference>
<name>A0A5S9M1P0_BACIA</name>
<gene>
    <name evidence="1" type="ORF">BsIDN1_11250</name>
</gene>
<sequence>MINVGGKMKIHSPIYKDNKYYQIAKDRAIVTRKKFGIEDGPITGAFFQFLEKMDCFVVTFDLGRTAATGMYLKKKSRK</sequence>
<evidence type="ECO:0000313" key="2">
    <source>
        <dbReference type="Proteomes" id="UP000464658"/>
    </source>
</evidence>
<dbReference type="AlphaFoldDB" id="A0A5S9M1P0"/>